<dbReference type="AlphaFoldDB" id="A0A8H5TLK0"/>
<evidence type="ECO:0000313" key="2">
    <source>
        <dbReference type="EMBL" id="KAF5671610.1"/>
    </source>
</evidence>
<comment type="caution">
    <text evidence="2">The sequence shown here is derived from an EMBL/GenBank/DDBJ whole genome shotgun (WGS) entry which is preliminary data.</text>
</comment>
<evidence type="ECO:0000313" key="3">
    <source>
        <dbReference type="Proteomes" id="UP000572754"/>
    </source>
</evidence>
<feature type="compositionally biased region" description="Basic residues" evidence="1">
    <location>
        <begin position="134"/>
        <end position="147"/>
    </location>
</feature>
<organism evidence="2 3">
    <name type="scientific">Fusarium circinatum</name>
    <name type="common">Pitch canker fungus</name>
    <name type="synonym">Gibberella circinata</name>
    <dbReference type="NCBI Taxonomy" id="48490"/>
    <lineage>
        <taxon>Eukaryota</taxon>
        <taxon>Fungi</taxon>
        <taxon>Dikarya</taxon>
        <taxon>Ascomycota</taxon>
        <taxon>Pezizomycotina</taxon>
        <taxon>Sordariomycetes</taxon>
        <taxon>Hypocreomycetidae</taxon>
        <taxon>Hypocreales</taxon>
        <taxon>Nectriaceae</taxon>
        <taxon>Fusarium</taxon>
        <taxon>Fusarium fujikuroi species complex</taxon>
    </lineage>
</organism>
<dbReference type="EMBL" id="JAAQPE010000288">
    <property type="protein sequence ID" value="KAF5671610.1"/>
    <property type="molecule type" value="Genomic_DNA"/>
</dbReference>
<feature type="compositionally biased region" description="Basic and acidic residues" evidence="1">
    <location>
        <begin position="148"/>
        <end position="160"/>
    </location>
</feature>
<evidence type="ECO:0000256" key="1">
    <source>
        <dbReference type="SAM" id="MobiDB-lite"/>
    </source>
</evidence>
<dbReference type="Proteomes" id="UP000572754">
    <property type="component" value="Unassembled WGS sequence"/>
</dbReference>
<proteinExistence type="predicted"/>
<feature type="region of interest" description="Disordered" evidence="1">
    <location>
        <begin position="130"/>
        <end position="171"/>
    </location>
</feature>
<reference evidence="3" key="1">
    <citation type="journal article" date="2020" name="BMC Genomics">
        <title>Correction to: Identification and distribution of gene clusters required for synthesis of sphingolipid metabolism inhibitors in diverse species of the filamentous fungus Fusarium.</title>
        <authorList>
            <person name="Kim H.S."/>
            <person name="Lohmar J.M."/>
            <person name="Busman M."/>
            <person name="Brown D.W."/>
            <person name="Naumann T.A."/>
            <person name="Divon H.H."/>
            <person name="Lysoe E."/>
            <person name="Uhlig S."/>
            <person name="Proctor R.H."/>
        </authorList>
    </citation>
    <scope>NUCLEOTIDE SEQUENCE [LARGE SCALE GENOMIC DNA]</scope>
    <source>
        <strain evidence="3">NRRL 25331</strain>
    </source>
</reference>
<name>A0A8H5TLK0_FUSCI</name>
<sequence>MKRRLKEGFSIYTPSTSESNQWKHSEREQHSTRLTLSLLLNNTSNRLRYGDFSPAWHRIKKREEVNLSTPGMSQHTQNTQDDGHQLGQRRPRSQASFGHGLYNASQEGRYSKAPVCLDIEVSRSDRCVSSLREAKRRHRHHNSRPKRRESEDAVNDHGSSDEEYSEPSQND</sequence>
<feature type="region of interest" description="Disordered" evidence="1">
    <location>
        <begin position="64"/>
        <end position="103"/>
    </location>
</feature>
<accession>A0A8H5TLK0</accession>
<keyword evidence="3" id="KW-1185">Reference proteome</keyword>
<feature type="region of interest" description="Disordered" evidence="1">
    <location>
        <begin position="1"/>
        <end position="28"/>
    </location>
</feature>
<protein>
    <submittedName>
        <fullName evidence="2">Uncharacterized protein</fullName>
    </submittedName>
</protein>
<gene>
    <name evidence="2" type="ORF">FCIRC_8647</name>
</gene>
<reference evidence="2 3" key="2">
    <citation type="submission" date="2020-05" db="EMBL/GenBank/DDBJ databases">
        <title>Identification and distribution of gene clusters putatively required for synthesis of sphingolipid metabolism inhibitors in phylogenetically diverse species of the filamentous fungus Fusarium.</title>
        <authorList>
            <person name="Kim H.-S."/>
            <person name="Busman M."/>
            <person name="Brown D.W."/>
            <person name="Divon H."/>
            <person name="Uhlig S."/>
            <person name="Proctor R.H."/>
        </authorList>
    </citation>
    <scope>NUCLEOTIDE SEQUENCE [LARGE SCALE GENOMIC DNA]</scope>
    <source>
        <strain evidence="2 3">NRRL 25331</strain>
    </source>
</reference>
<feature type="compositionally biased region" description="Polar residues" evidence="1">
    <location>
        <begin position="66"/>
        <end position="80"/>
    </location>
</feature>